<keyword evidence="1" id="KW-0812">Transmembrane</keyword>
<feature type="transmembrane region" description="Helical" evidence="1">
    <location>
        <begin position="176"/>
        <end position="193"/>
    </location>
</feature>
<keyword evidence="1" id="KW-0472">Membrane</keyword>
<dbReference type="Proteomes" id="UP000192775">
    <property type="component" value="Chromosome"/>
</dbReference>
<protein>
    <recommendedName>
        <fullName evidence="4">PrsW family intramembrane metalloprotease</fullName>
    </recommendedName>
</protein>
<sequence length="365" mass="38333">MRTAAAHPTDTLRPVTTAARLPSPFAQPPAGSYPTGYAGFARGWDGAAWTGEPVRAADAPELHLRHPIGHAFTRPSLYIAVVGVVLGFFVAVIGAGIGSSWVAGIGGGIGVAGPLVAVCLAVRSRLRIGSLHVRSAVLWGAVSGAFAITVSFYAERALMPFLPAGSMASGGPIEEITKLLIPFLLLLLGPAAFKDPRVGVWTVVVAGAVFGIVEGALYVGGALDDLHSTTLTAQQIVQGDAGHTGYIYLTRIWEELGHVFWTGGAAALIWLGAHRRGRAFTGLGALGLVIAIALHTINDTVIAVADLDLFGIVPLLGIVWIVLSYVLWMRPRVRMLVPPDALGTVAKRWRPRLSKRMRAEATTGA</sequence>
<organism evidence="2 3">
    <name type="scientific">Cnuibacter physcomitrellae</name>
    <dbReference type="NCBI Taxonomy" id="1619308"/>
    <lineage>
        <taxon>Bacteria</taxon>
        <taxon>Bacillati</taxon>
        <taxon>Actinomycetota</taxon>
        <taxon>Actinomycetes</taxon>
        <taxon>Micrococcales</taxon>
        <taxon>Microbacteriaceae</taxon>
        <taxon>Cnuibacter</taxon>
    </lineage>
</organism>
<name>A0A1X9LQ22_9MICO</name>
<feature type="transmembrane region" description="Helical" evidence="1">
    <location>
        <begin position="280"/>
        <end position="297"/>
    </location>
</feature>
<dbReference type="AlphaFoldDB" id="A0A1X9LQ22"/>
<keyword evidence="3" id="KW-1185">Reference proteome</keyword>
<evidence type="ECO:0008006" key="4">
    <source>
        <dbReference type="Google" id="ProtNLM"/>
    </source>
</evidence>
<feature type="transmembrane region" description="Helical" evidence="1">
    <location>
        <begin position="136"/>
        <end position="154"/>
    </location>
</feature>
<feature type="transmembrane region" description="Helical" evidence="1">
    <location>
        <begin position="200"/>
        <end position="219"/>
    </location>
</feature>
<accession>A0A1X9LQ22</accession>
<dbReference type="GO" id="GO:0008233">
    <property type="term" value="F:peptidase activity"/>
    <property type="evidence" value="ECO:0007669"/>
    <property type="project" value="InterPro"/>
</dbReference>
<feature type="transmembrane region" description="Helical" evidence="1">
    <location>
        <begin position="77"/>
        <end position="97"/>
    </location>
</feature>
<proteinExistence type="predicted"/>
<dbReference type="EMBL" id="CP020715">
    <property type="protein sequence ID" value="ARJ06408.1"/>
    <property type="molecule type" value="Genomic_DNA"/>
</dbReference>
<dbReference type="InterPro" id="IPR026898">
    <property type="entry name" value="PrsW"/>
</dbReference>
<feature type="transmembrane region" description="Helical" evidence="1">
    <location>
        <begin position="309"/>
        <end position="328"/>
    </location>
</feature>
<gene>
    <name evidence="2" type="ORF">B5808_15195</name>
</gene>
<evidence type="ECO:0000256" key="1">
    <source>
        <dbReference type="SAM" id="Phobius"/>
    </source>
</evidence>
<reference evidence="2 3" key="1">
    <citation type="submission" date="2017-04" db="EMBL/GenBank/DDBJ databases">
        <authorList>
            <person name="Afonso C.L."/>
            <person name="Miller P.J."/>
            <person name="Scott M.A."/>
            <person name="Spackman E."/>
            <person name="Goraichik I."/>
            <person name="Dimitrov K.M."/>
            <person name="Suarez D.L."/>
            <person name="Swayne D.E."/>
        </authorList>
    </citation>
    <scope>NUCLEOTIDE SEQUENCE [LARGE SCALE GENOMIC DNA]</scope>
    <source>
        <strain evidence="3">XA(T)</strain>
    </source>
</reference>
<dbReference type="STRING" id="1619308.B5808_15195"/>
<feature type="transmembrane region" description="Helical" evidence="1">
    <location>
        <begin position="103"/>
        <end position="124"/>
    </location>
</feature>
<evidence type="ECO:0000313" key="3">
    <source>
        <dbReference type="Proteomes" id="UP000192775"/>
    </source>
</evidence>
<dbReference type="KEGG" id="cphy:B5808_15195"/>
<evidence type="ECO:0000313" key="2">
    <source>
        <dbReference type="EMBL" id="ARJ06408.1"/>
    </source>
</evidence>
<feature type="transmembrane region" description="Helical" evidence="1">
    <location>
        <begin position="256"/>
        <end position="273"/>
    </location>
</feature>
<dbReference type="Pfam" id="PF13367">
    <property type="entry name" value="PrsW-protease"/>
    <property type="match status" value="1"/>
</dbReference>
<keyword evidence="1" id="KW-1133">Transmembrane helix</keyword>